<evidence type="ECO:0000256" key="7">
    <source>
        <dbReference type="ARBA" id="ARBA00022989"/>
    </source>
</evidence>
<name>A0AAN1JKX8_9BURK</name>
<protein>
    <submittedName>
        <fullName evidence="10">Glucosyltransferase</fullName>
    </submittedName>
</protein>
<evidence type="ECO:0000256" key="4">
    <source>
        <dbReference type="ARBA" id="ARBA00022676"/>
    </source>
</evidence>
<dbReference type="KEGG" id="phs:C2L64_46460"/>
<dbReference type="InterPro" id="IPR025993">
    <property type="entry name" value="Ceramide_glucosylTrfase"/>
</dbReference>
<keyword evidence="6 9" id="KW-0812">Transmembrane</keyword>
<sequence>MKRLAWLVCPTLLLLVIGLIDLQGPLRAVHMLRVWLAAVCGTAAALGIVYTLLASALIARFFARPTSEAFSYPPVTVVKPLHGDERDLLSNLSSFCQQDYPGEVQYLFGVHDAADPALKSVDALRSLYPLAQITVVADARLYGPNRKISNIVNMLPQASHDVLVFADSDVSVSTDYLRTIVGELQKPGVGLVTCIYRGKPAPGLWPHLAANAINYHFFPGVVTGLTLGLAKPCMGPTIAMRRATLEKIGGFEQFAHHLAEDHAIGQAVRMTGESVAIPPFSISHACVETSARRLISHELRWSRTIRSIDPAGHFGSALMHPFAFAILAVVMSGAATWSWSLAALALLTRVWLKFRADQALSHVHRGLWLLPLWDIALFLVFVASHISTQVTWRGFTFRVDGNGMLHPVRDEQVKPGRQPT</sequence>
<comment type="pathway">
    <text evidence="2">Lipid metabolism; sphingolipid metabolism.</text>
</comment>
<comment type="pathway">
    <text evidence="3">Sphingolipid metabolism.</text>
</comment>
<proteinExistence type="predicted"/>
<dbReference type="InterPro" id="IPR029044">
    <property type="entry name" value="Nucleotide-diphossugar_trans"/>
</dbReference>
<accession>A0AAN1JKX8</accession>
<dbReference type="EMBL" id="CP026108">
    <property type="protein sequence ID" value="AUT75766.1"/>
    <property type="molecule type" value="Genomic_DNA"/>
</dbReference>
<keyword evidence="5" id="KW-0808">Transferase</keyword>
<feature type="transmembrane region" description="Helical" evidence="9">
    <location>
        <begin position="322"/>
        <end position="347"/>
    </location>
</feature>
<dbReference type="Proteomes" id="UP000236649">
    <property type="component" value="Chromosome 4"/>
</dbReference>
<dbReference type="GeneID" id="55535727"/>
<keyword evidence="4" id="KW-0328">Glycosyltransferase</keyword>
<evidence type="ECO:0000256" key="2">
    <source>
        <dbReference type="ARBA" id="ARBA00004760"/>
    </source>
</evidence>
<evidence type="ECO:0000256" key="3">
    <source>
        <dbReference type="ARBA" id="ARBA00004991"/>
    </source>
</evidence>
<evidence type="ECO:0000256" key="5">
    <source>
        <dbReference type="ARBA" id="ARBA00022679"/>
    </source>
</evidence>
<dbReference type="PANTHER" id="PTHR12726:SF0">
    <property type="entry name" value="CERAMIDE GLUCOSYLTRANSFERASE"/>
    <property type="match status" value="1"/>
</dbReference>
<evidence type="ECO:0000313" key="10">
    <source>
        <dbReference type="EMBL" id="AUT75766.1"/>
    </source>
</evidence>
<organism evidence="10 11">
    <name type="scientific">Paraburkholderia hospita</name>
    <dbReference type="NCBI Taxonomy" id="169430"/>
    <lineage>
        <taxon>Bacteria</taxon>
        <taxon>Pseudomonadati</taxon>
        <taxon>Pseudomonadota</taxon>
        <taxon>Betaproteobacteria</taxon>
        <taxon>Burkholderiales</taxon>
        <taxon>Burkholderiaceae</taxon>
        <taxon>Paraburkholderia</taxon>
    </lineage>
</organism>
<evidence type="ECO:0000256" key="9">
    <source>
        <dbReference type="SAM" id="Phobius"/>
    </source>
</evidence>
<feature type="transmembrane region" description="Helical" evidence="9">
    <location>
        <begin position="367"/>
        <end position="388"/>
    </location>
</feature>
<dbReference type="Gene3D" id="3.90.550.10">
    <property type="entry name" value="Spore Coat Polysaccharide Biosynthesis Protein SpsA, Chain A"/>
    <property type="match status" value="1"/>
</dbReference>
<dbReference type="PANTHER" id="PTHR12726">
    <property type="entry name" value="CERAMIDE GLUCOSYLTRANSFERASE"/>
    <property type="match status" value="1"/>
</dbReference>
<evidence type="ECO:0000256" key="1">
    <source>
        <dbReference type="ARBA" id="ARBA00004141"/>
    </source>
</evidence>
<gene>
    <name evidence="10" type="ORF">C2L64_46460</name>
</gene>
<reference evidence="10 11" key="1">
    <citation type="submission" date="2018-01" db="EMBL/GenBank/DDBJ databases">
        <title>Species boundaries and ecological features among Paraburkholderia terrae DSMZ17804T, P. hospita DSMZ17164T and P. caribensis DSMZ13236T.</title>
        <authorList>
            <person name="Pratama A.A."/>
        </authorList>
    </citation>
    <scope>NUCLEOTIDE SEQUENCE [LARGE SCALE GENOMIC DNA]</scope>
    <source>
        <strain evidence="10 11">DSM 17164</strain>
    </source>
</reference>
<evidence type="ECO:0000256" key="6">
    <source>
        <dbReference type="ARBA" id="ARBA00022692"/>
    </source>
</evidence>
<feature type="transmembrane region" description="Helical" evidence="9">
    <location>
        <begin position="34"/>
        <end position="59"/>
    </location>
</feature>
<dbReference type="NCBIfam" id="TIGR03472">
    <property type="entry name" value="HpnI"/>
    <property type="match status" value="1"/>
</dbReference>
<dbReference type="GO" id="GO:0008120">
    <property type="term" value="F:ceramide glucosyltransferase activity"/>
    <property type="evidence" value="ECO:0007669"/>
    <property type="project" value="TreeGrafter"/>
</dbReference>
<dbReference type="AlphaFoldDB" id="A0AAN1JKX8"/>
<dbReference type="GO" id="GO:0006679">
    <property type="term" value="P:glucosylceramide biosynthetic process"/>
    <property type="evidence" value="ECO:0007669"/>
    <property type="project" value="TreeGrafter"/>
</dbReference>
<evidence type="ECO:0000313" key="11">
    <source>
        <dbReference type="Proteomes" id="UP000236649"/>
    </source>
</evidence>
<dbReference type="SUPFAM" id="SSF53448">
    <property type="entry name" value="Nucleotide-diphospho-sugar transferases"/>
    <property type="match status" value="1"/>
</dbReference>
<dbReference type="RefSeq" id="WP_103154070.1">
    <property type="nucleotide sequence ID" value="NZ_CP026108.1"/>
</dbReference>
<dbReference type="GO" id="GO:0016020">
    <property type="term" value="C:membrane"/>
    <property type="evidence" value="ECO:0007669"/>
    <property type="project" value="UniProtKB-SubCell"/>
</dbReference>
<dbReference type="InterPro" id="IPR017835">
    <property type="entry name" value="Hopen-assoc_HpnI"/>
</dbReference>
<dbReference type="Pfam" id="PF13506">
    <property type="entry name" value="Glyco_transf_21"/>
    <property type="match status" value="1"/>
</dbReference>
<keyword evidence="7 9" id="KW-1133">Transmembrane helix</keyword>
<keyword evidence="8 9" id="KW-0472">Membrane</keyword>
<dbReference type="CDD" id="cd02520">
    <property type="entry name" value="Glucosylceramide_synthase"/>
    <property type="match status" value="1"/>
</dbReference>
<evidence type="ECO:0000256" key="8">
    <source>
        <dbReference type="ARBA" id="ARBA00023136"/>
    </source>
</evidence>
<comment type="subcellular location">
    <subcellularLocation>
        <location evidence="1">Membrane</location>
        <topology evidence="1">Multi-pass membrane protein</topology>
    </subcellularLocation>
</comment>